<organism evidence="8 9">
    <name type="scientific">Hydrocarboniphaga effusa AP103</name>
    <dbReference type="NCBI Taxonomy" id="1172194"/>
    <lineage>
        <taxon>Bacteria</taxon>
        <taxon>Pseudomonadati</taxon>
        <taxon>Pseudomonadota</taxon>
        <taxon>Gammaproteobacteria</taxon>
        <taxon>Nevskiales</taxon>
        <taxon>Nevskiaceae</taxon>
        <taxon>Hydrocarboniphaga</taxon>
    </lineage>
</organism>
<feature type="transmembrane region" description="Helical" evidence="7">
    <location>
        <begin position="259"/>
        <end position="278"/>
    </location>
</feature>
<gene>
    <name evidence="8" type="ORF">WQQ_32340</name>
</gene>
<keyword evidence="3" id="KW-1003">Cell membrane</keyword>
<dbReference type="AlphaFoldDB" id="I7ZD94"/>
<feature type="transmembrane region" description="Helical" evidence="7">
    <location>
        <begin position="518"/>
        <end position="541"/>
    </location>
</feature>
<dbReference type="EMBL" id="AKGD01000002">
    <property type="protein sequence ID" value="EIT69652.1"/>
    <property type="molecule type" value="Genomic_DNA"/>
</dbReference>
<keyword evidence="6 7" id="KW-0472">Membrane</keyword>
<evidence type="ECO:0000313" key="8">
    <source>
        <dbReference type="EMBL" id="EIT69652.1"/>
    </source>
</evidence>
<evidence type="ECO:0000256" key="3">
    <source>
        <dbReference type="ARBA" id="ARBA00022475"/>
    </source>
</evidence>
<evidence type="ECO:0008006" key="10">
    <source>
        <dbReference type="Google" id="ProtNLM"/>
    </source>
</evidence>
<comment type="subcellular location">
    <subcellularLocation>
        <location evidence="1">Cell membrane</location>
        <topology evidence="1">Multi-pass membrane protein</topology>
    </subcellularLocation>
</comment>
<feature type="transmembrane region" description="Helical" evidence="7">
    <location>
        <begin position="57"/>
        <end position="75"/>
    </location>
</feature>
<dbReference type="RefSeq" id="WP_007186173.1">
    <property type="nucleotide sequence ID" value="NZ_AKGD01000002.1"/>
</dbReference>
<keyword evidence="5 7" id="KW-1133">Transmembrane helix</keyword>
<reference evidence="8 9" key="1">
    <citation type="journal article" date="2012" name="J. Bacteriol.">
        <title>Genome Sequence of n-Alkane-Degrading Hydrocarboniphaga effusa Strain AP103T (ATCC BAA-332T).</title>
        <authorList>
            <person name="Chang H.K."/>
            <person name="Zylstra G.J."/>
            <person name="Chae J.C."/>
        </authorList>
    </citation>
    <scope>NUCLEOTIDE SEQUENCE [LARGE SCALE GENOMIC DNA]</scope>
    <source>
        <strain evidence="8 9">AP103</strain>
    </source>
</reference>
<proteinExistence type="inferred from homology"/>
<name>I7ZD94_9GAMM</name>
<evidence type="ECO:0000256" key="7">
    <source>
        <dbReference type="SAM" id="Phobius"/>
    </source>
</evidence>
<feature type="transmembrane region" description="Helical" evidence="7">
    <location>
        <begin position="30"/>
        <end position="50"/>
    </location>
</feature>
<dbReference type="OrthoDB" id="6397936at2"/>
<evidence type="ECO:0000256" key="5">
    <source>
        <dbReference type="ARBA" id="ARBA00022989"/>
    </source>
</evidence>
<feature type="transmembrane region" description="Helical" evidence="7">
    <location>
        <begin position="172"/>
        <end position="194"/>
    </location>
</feature>
<feature type="transmembrane region" description="Helical" evidence="7">
    <location>
        <begin position="145"/>
        <end position="165"/>
    </location>
</feature>
<feature type="transmembrane region" description="Helical" evidence="7">
    <location>
        <begin position="116"/>
        <end position="139"/>
    </location>
</feature>
<evidence type="ECO:0000256" key="1">
    <source>
        <dbReference type="ARBA" id="ARBA00004651"/>
    </source>
</evidence>
<comment type="caution">
    <text evidence="8">The sequence shown here is derived from an EMBL/GenBank/DDBJ whole genome shotgun (WGS) entry which is preliminary data.</text>
</comment>
<keyword evidence="9" id="KW-1185">Reference proteome</keyword>
<feature type="transmembrane region" description="Helical" evidence="7">
    <location>
        <begin position="553"/>
        <end position="572"/>
    </location>
</feature>
<feature type="transmembrane region" description="Helical" evidence="7">
    <location>
        <begin position="344"/>
        <end position="365"/>
    </location>
</feature>
<accession>I7ZD94</accession>
<dbReference type="PATRIC" id="fig|1172194.4.peg.3135"/>
<feature type="transmembrane region" description="Helical" evidence="7">
    <location>
        <begin position="427"/>
        <end position="444"/>
    </location>
</feature>
<dbReference type="Pfam" id="PF03773">
    <property type="entry name" value="ArsP_1"/>
    <property type="match status" value="1"/>
</dbReference>
<evidence type="ECO:0000313" key="9">
    <source>
        <dbReference type="Proteomes" id="UP000003704"/>
    </source>
</evidence>
<sequence>MNLLLLSASLFALAAGPVLYVAARRRLGLLAFLDGFVLVAISGLVLLEVLPATLESGGFWALVFLALGALGPTVLENQLHHARRAHVATLALSIAGLVMHSVGDGTALAPQHHGEIHLALALAICVHSIPVGLAVWWLLYPVFGYAVPALSIAAMAAGTVAGYAFADTLGGWLGATGWAWLQALVAGSILHVVFGRPHLERGSNERLTHPLFEGSGNVIAVAALLLLENLHPAEEHAGHGGHAGHADYLHPLVDLVLDSAPALLAAFALTLALAVWNARRSRSPAGRSGWLDLLCGLPSEPLYRRHAASGESLLRGLLQLAAGPQLTLAGLALSLALLGLPMTVLAAGCVLLLSLVTGLVLPRLFRDASQPRFEFAPEPIVGRACDLHDHVSPFTIAAPARAPLRSINPAPPATPSADRLWPFESQLPWLICGLLVATLGLPYLNEGLWLSLPPGLQLALAVGIGALLGATAIGAVPIAAMLLATGAPAGVALGLLVASGAALPRRWPLLRSLHGRRFASVHAACFILGACVIGLLLDRFVAVPSARAHAEPGMLHLICLGLLLLLAVVALLRRGGRELFATLFFPKAL</sequence>
<keyword evidence="4 7" id="KW-0812">Transmembrane</keyword>
<dbReference type="STRING" id="1172194.WQQ_32340"/>
<evidence type="ECO:0000256" key="4">
    <source>
        <dbReference type="ARBA" id="ARBA00022692"/>
    </source>
</evidence>
<dbReference type="Proteomes" id="UP000003704">
    <property type="component" value="Unassembled WGS sequence"/>
</dbReference>
<comment type="similarity">
    <text evidence="2">Belongs to the UPF0718 family.</text>
</comment>
<dbReference type="GO" id="GO:0005886">
    <property type="term" value="C:plasma membrane"/>
    <property type="evidence" value="ECO:0007669"/>
    <property type="project" value="UniProtKB-SubCell"/>
</dbReference>
<protein>
    <recommendedName>
        <fullName evidence="10">Permease</fullName>
    </recommendedName>
</protein>
<feature type="transmembrane region" description="Helical" evidence="7">
    <location>
        <begin position="464"/>
        <end position="497"/>
    </location>
</feature>
<evidence type="ECO:0000256" key="2">
    <source>
        <dbReference type="ARBA" id="ARBA00006386"/>
    </source>
</evidence>
<evidence type="ECO:0000256" key="6">
    <source>
        <dbReference type="ARBA" id="ARBA00023136"/>
    </source>
</evidence>
<dbReference type="InterPro" id="IPR005524">
    <property type="entry name" value="DUF318"/>
</dbReference>